<gene>
    <name evidence="9" type="ORF">IAC94_00070</name>
</gene>
<evidence type="ECO:0000256" key="4">
    <source>
        <dbReference type="ARBA" id="ARBA00022475"/>
    </source>
</evidence>
<dbReference type="Proteomes" id="UP000886744">
    <property type="component" value="Unassembled WGS sequence"/>
</dbReference>
<evidence type="ECO:0000313" key="9">
    <source>
        <dbReference type="EMBL" id="HIR61908.1"/>
    </source>
</evidence>
<evidence type="ECO:0000256" key="2">
    <source>
        <dbReference type="ARBA" id="ARBA00009773"/>
    </source>
</evidence>
<evidence type="ECO:0000256" key="8">
    <source>
        <dbReference type="SAM" id="Phobius"/>
    </source>
</evidence>
<reference evidence="9" key="1">
    <citation type="submission" date="2020-10" db="EMBL/GenBank/DDBJ databases">
        <authorList>
            <person name="Gilroy R."/>
        </authorList>
    </citation>
    <scope>NUCLEOTIDE SEQUENCE</scope>
    <source>
        <strain evidence="9">ChiHjej13B12-12457</strain>
    </source>
</reference>
<keyword evidence="3" id="KW-0813">Transport</keyword>
<feature type="transmembrane region" description="Helical" evidence="8">
    <location>
        <begin position="7"/>
        <end position="24"/>
    </location>
</feature>
<dbReference type="GO" id="GO:0005886">
    <property type="term" value="C:plasma membrane"/>
    <property type="evidence" value="ECO:0007669"/>
    <property type="project" value="UniProtKB-SubCell"/>
</dbReference>
<evidence type="ECO:0000256" key="1">
    <source>
        <dbReference type="ARBA" id="ARBA00004651"/>
    </source>
</evidence>
<keyword evidence="5 8" id="KW-0812">Transmembrane</keyword>
<evidence type="ECO:0000256" key="3">
    <source>
        <dbReference type="ARBA" id="ARBA00022448"/>
    </source>
</evidence>
<dbReference type="PANTHER" id="PTHR21716:SF53">
    <property type="entry name" value="PERMEASE PERM-RELATED"/>
    <property type="match status" value="1"/>
</dbReference>
<comment type="subcellular location">
    <subcellularLocation>
        <location evidence="1">Cell membrane</location>
        <topology evidence="1">Multi-pass membrane protein</topology>
    </subcellularLocation>
</comment>
<feature type="transmembrane region" description="Helical" evidence="8">
    <location>
        <begin position="149"/>
        <end position="175"/>
    </location>
</feature>
<dbReference type="GO" id="GO:0055085">
    <property type="term" value="P:transmembrane transport"/>
    <property type="evidence" value="ECO:0007669"/>
    <property type="project" value="TreeGrafter"/>
</dbReference>
<comment type="caution">
    <text evidence="9">The sequence shown here is derived from an EMBL/GenBank/DDBJ whole genome shotgun (WGS) entry which is preliminary data.</text>
</comment>
<feature type="transmembrane region" description="Helical" evidence="8">
    <location>
        <begin position="211"/>
        <end position="234"/>
    </location>
</feature>
<comment type="similarity">
    <text evidence="2">Belongs to the autoinducer-2 exporter (AI-2E) (TC 2.A.86) family.</text>
</comment>
<feature type="transmembrane region" description="Helical" evidence="8">
    <location>
        <begin position="30"/>
        <end position="49"/>
    </location>
</feature>
<organism evidence="9 10">
    <name type="scientific">Candidatus Coprenecus avistercoris</name>
    <dbReference type="NCBI Taxonomy" id="2840730"/>
    <lineage>
        <taxon>Bacteria</taxon>
        <taxon>Pseudomonadati</taxon>
        <taxon>Bacteroidota</taxon>
        <taxon>Bacteroidia</taxon>
        <taxon>Bacteroidales</taxon>
        <taxon>Rikenellaceae</taxon>
        <taxon>Rikenellaceae incertae sedis</taxon>
        <taxon>Candidatus Coprenecus</taxon>
    </lineage>
</organism>
<feature type="transmembrane region" description="Helical" evidence="8">
    <location>
        <begin position="321"/>
        <end position="347"/>
    </location>
</feature>
<protein>
    <submittedName>
        <fullName evidence="9">AI-2E family transporter</fullName>
    </submittedName>
</protein>
<evidence type="ECO:0000256" key="6">
    <source>
        <dbReference type="ARBA" id="ARBA00022989"/>
    </source>
</evidence>
<dbReference type="Pfam" id="PF01594">
    <property type="entry name" value="AI-2E_transport"/>
    <property type="match status" value="1"/>
</dbReference>
<keyword evidence="6 8" id="KW-1133">Transmembrane helix</keyword>
<proteinExistence type="inferred from homology"/>
<dbReference type="PANTHER" id="PTHR21716">
    <property type="entry name" value="TRANSMEMBRANE PROTEIN"/>
    <property type="match status" value="1"/>
</dbReference>
<feature type="transmembrane region" description="Helical" evidence="8">
    <location>
        <begin position="61"/>
        <end position="86"/>
    </location>
</feature>
<accession>A0A9D1DZN2</accession>
<reference evidence="9" key="2">
    <citation type="journal article" date="2021" name="PeerJ">
        <title>Extensive microbial diversity within the chicken gut microbiome revealed by metagenomics and culture.</title>
        <authorList>
            <person name="Gilroy R."/>
            <person name="Ravi A."/>
            <person name="Getino M."/>
            <person name="Pursley I."/>
            <person name="Horton D.L."/>
            <person name="Alikhan N.F."/>
            <person name="Baker D."/>
            <person name="Gharbi K."/>
            <person name="Hall N."/>
            <person name="Watson M."/>
            <person name="Adriaenssens E.M."/>
            <person name="Foster-Nyarko E."/>
            <person name="Jarju S."/>
            <person name="Secka A."/>
            <person name="Antonio M."/>
            <person name="Oren A."/>
            <person name="Chaudhuri R.R."/>
            <person name="La Ragione R."/>
            <person name="Hildebrand F."/>
            <person name="Pallen M.J."/>
        </authorList>
    </citation>
    <scope>NUCLEOTIDE SEQUENCE</scope>
    <source>
        <strain evidence="9">ChiHjej13B12-12457</strain>
    </source>
</reference>
<name>A0A9D1DZN2_9BACT</name>
<feature type="transmembrane region" description="Helical" evidence="8">
    <location>
        <begin position="283"/>
        <end position="301"/>
    </location>
</feature>
<sequence>MDKLAKYIIIAGATAIVLFLGWYFRTVLLYIAIAVVISLIGKPIVKVLTSLRIKGVHLPRWLAAGLTLALIVCVCLSLFLLLAPMIGQFIHLINNMNLSSLGTQVYEPLEKLNEFIVKSIPSIDPNFRIELYLFDYIRDFININTFSNIIVSLASFIADFGIAVFSVIFIAFFLLMENGLITDLLTSIVPDRLEENVRRATKSINSLLSRYFVGISLESLFVATLNSIGLIFIAKMDPQLAIVVGFASGILNIIPYLGPFIGDLLAVVMALIFHINTGVEMPLLIYLIIVLAIFIVTQFIDNYVFQPLIYSNSVKAHPLEIFLIILIAGQISGVFGILIAVPLYTVLRVIASEFLSGSKFVQRITRNIK</sequence>
<keyword evidence="7 8" id="KW-0472">Membrane</keyword>
<evidence type="ECO:0000256" key="7">
    <source>
        <dbReference type="ARBA" id="ARBA00023136"/>
    </source>
</evidence>
<keyword evidence="4" id="KW-1003">Cell membrane</keyword>
<evidence type="ECO:0000313" key="10">
    <source>
        <dbReference type="Proteomes" id="UP000886744"/>
    </source>
</evidence>
<evidence type="ECO:0000256" key="5">
    <source>
        <dbReference type="ARBA" id="ARBA00022692"/>
    </source>
</evidence>
<dbReference type="EMBL" id="DVHI01000002">
    <property type="protein sequence ID" value="HIR61908.1"/>
    <property type="molecule type" value="Genomic_DNA"/>
</dbReference>
<dbReference type="AlphaFoldDB" id="A0A9D1DZN2"/>
<feature type="transmembrane region" description="Helical" evidence="8">
    <location>
        <begin position="240"/>
        <end position="271"/>
    </location>
</feature>
<dbReference type="InterPro" id="IPR002549">
    <property type="entry name" value="AI-2E-like"/>
</dbReference>